<evidence type="ECO:0000313" key="2">
    <source>
        <dbReference type="EMBL" id="OWM67439.1"/>
    </source>
</evidence>
<evidence type="ECO:0000313" key="3">
    <source>
        <dbReference type="Proteomes" id="UP000197138"/>
    </source>
</evidence>
<protein>
    <submittedName>
        <fullName evidence="2">Uncharacterized protein</fullName>
    </submittedName>
</protein>
<accession>A0A218W4K1</accession>
<sequence>MSRAISRALSCCCRGVQGREPPPAAPSPPFSATPTAFQLMSLDPILASQVQPKSSAQRLSRAVSPSGRPVRSDPTRLFGDFFYFTEKPLNFPD</sequence>
<feature type="region of interest" description="Disordered" evidence="1">
    <location>
        <begin position="50"/>
        <end position="73"/>
    </location>
</feature>
<dbReference type="EMBL" id="MTKT01005396">
    <property type="protein sequence ID" value="OWM67439.1"/>
    <property type="molecule type" value="Genomic_DNA"/>
</dbReference>
<gene>
    <name evidence="2" type="ORF">CDL15_Pgr019899</name>
</gene>
<organism evidence="2 3">
    <name type="scientific">Punica granatum</name>
    <name type="common">Pomegranate</name>
    <dbReference type="NCBI Taxonomy" id="22663"/>
    <lineage>
        <taxon>Eukaryota</taxon>
        <taxon>Viridiplantae</taxon>
        <taxon>Streptophyta</taxon>
        <taxon>Embryophyta</taxon>
        <taxon>Tracheophyta</taxon>
        <taxon>Spermatophyta</taxon>
        <taxon>Magnoliopsida</taxon>
        <taxon>eudicotyledons</taxon>
        <taxon>Gunneridae</taxon>
        <taxon>Pentapetalae</taxon>
        <taxon>rosids</taxon>
        <taxon>malvids</taxon>
        <taxon>Myrtales</taxon>
        <taxon>Lythraceae</taxon>
        <taxon>Punica</taxon>
    </lineage>
</organism>
<dbReference type="AlphaFoldDB" id="A0A218W4K1"/>
<name>A0A218W4K1_PUNGR</name>
<evidence type="ECO:0000256" key="1">
    <source>
        <dbReference type="SAM" id="MobiDB-lite"/>
    </source>
</evidence>
<reference evidence="3" key="1">
    <citation type="journal article" date="2017" name="Plant J.">
        <title>The pomegranate (Punica granatum L.) genome and the genomics of punicalagin biosynthesis.</title>
        <authorList>
            <person name="Qin G."/>
            <person name="Xu C."/>
            <person name="Ming R."/>
            <person name="Tang H."/>
            <person name="Guyot R."/>
            <person name="Kramer E.M."/>
            <person name="Hu Y."/>
            <person name="Yi X."/>
            <person name="Qi Y."/>
            <person name="Xu X."/>
            <person name="Gao Z."/>
            <person name="Pan H."/>
            <person name="Jian J."/>
            <person name="Tian Y."/>
            <person name="Yue Z."/>
            <person name="Xu Y."/>
        </authorList>
    </citation>
    <scope>NUCLEOTIDE SEQUENCE [LARGE SCALE GENOMIC DNA]</scope>
    <source>
        <strain evidence="3">cv. Dabenzi</strain>
    </source>
</reference>
<comment type="caution">
    <text evidence="2">The sequence shown here is derived from an EMBL/GenBank/DDBJ whole genome shotgun (WGS) entry which is preliminary data.</text>
</comment>
<proteinExistence type="predicted"/>
<dbReference type="Proteomes" id="UP000197138">
    <property type="component" value="Unassembled WGS sequence"/>
</dbReference>